<comment type="caution">
    <text evidence="2">The sequence shown here is derived from an EMBL/GenBank/DDBJ whole genome shotgun (WGS) entry which is preliminary data.</text>
</comment>
<feature type="compositionally biased region" description="Low complexity" evidence="1">
    <location>
        <begin position="37"/>
        <end position="52"/>
    </location>
</feature>
<dbReference type="AlphaFoldDB" id="A0A1R1L612"/>
<feature type="compositionally biased region" description="Gly residues" evidence="1">
    <location>
        <begin position="53"/>
        <end position="86"/>
    </location>
</feature>
<dbReference type="Proteomes" id="UP000187085">
    <property type="component" value="Unassembled WGS sequence"/>
</dbReference>
<organism evidence="2 3">
    <name type="scientific">Tersicoccus phoenicis</name>
    <dbReference type="NCBI Taxonomy" id="554083"/>
    <lineage>
        <taxon>Bacteria</taxon>
        <taxon>Bacillati</taxon>
        <taxon>Actinomycetota</taxon>
        <taxon>Actinomycetes</taxon>
        <taxon>Micrococcales</taxon>
        <taxon>Micrococcaceae</taxon>
        <taxon>Tersicoccus</taxon>
    </lineage>
</organism>
<dbReference type="EMBL" id="MRDE01000083">
    <property type="protein sequence ID" value="OMH22981.1"/>
    <property type="molecule type" value="Genomic_DNA"/>
</dbReference>
<proteinExistence type="predicted"/>
<evidence type="ECO:0000313" key="3">
    <source>
        <dbReference type="Proteomes" id="UP000187085"/>
    </source>
</evidence>
<feature type="region of interest" description="Disordered" evidence="1">
    <location>
        <begin position="30"/>
        <end position="105"/>
    </location>
</feature>
<keyword evidence="3" id="KW-1185">Reference proteome</keyword>
<reference evidence="2 3" key="1">
    <citation type="submission" date="2016-12" db="EMBL/GenBank/DDBJ databases">
        <title>Draft genome of Tersicoccus phoenicis 1P05MA.</title>
        <authorList>
            <person name="Nakajima Y."/>
            <person name="Yoshizawa S."/>
            <person name="Nakamura K."/>
            <person name="Ogura Y."/>
            <person name="Hayashi T."/>
            <person name="Kogure K."/>
        </authorList>
    </citation>
    <scope>NUCLEOTIDE SEQUENCE [LARGE SCALE GENOMIC DNA]</scope>
    <source>
        <strain evidence="2 3">1p05MA</strain>
    </source>
</reference>
<protein>
    <submittedName>
        <fullName evidence="2">Uncharacterized protein</fullName>
    </submittedName>
</protein>
<gene>
    <name evidence="2" type="ORF">BKD30_14820</name>
</gene>
<evidence type="ECO:0000313" key="2">
    <source>
        <dbReference type="EMBL" id="OMH22981.1"/>
    </source>
</evidence>
<accession>A0A1R1L612</accession>
<evidence type="ECO:0000256" key="1">
    <source>
        <dbReference type="SAM" id="MobiDB-lite"/>
    </source>
</evidence>
<dbReference type="STRING" id="554083.BKD30_14820"/>
<name>A0A1R1L612_9MICC</name>
<sequence>MPLAVPSHPVTVMRATPLCTRAKVSAHWGSTGGAGVVGPPVGTAVPPEVVEGGLEGVEGGVEGGDAGVEGGDAGVEGGDATGGGAGVQPTRVTDRTPAASAATGR</sequence>